<evidence type="ECO:0000256" key="2">
    <source>
        <dbReference type="ARBA" id="ARBA00022448"/>
    </source>
</evidence>
<evidence type="ECO:0000313" key="11">
    <source>
        <dbReference type="EMBL" id="SDI91559.1"/>
    </source>
</evidence>
<dbReference type="NCBIfam" id="TIGR01194">
    <property type="entry name" value="cyc_pep_trnsptr"/>
    <property type="match status" value="1"/>
</dbReference>
<dbReference type="InterPro" id="IPR011527">
    <property type="entry name" value="ABC1_TM_dom"/>
</dbReference>
<feature type="transmembrane region" description="Helical" evidence="8">
    <location>
        <begin position="379"/>
        <end position="403"/>
    </location>
</feature>
<keyword evidence="12" id="KW-1185">Reference proteome</keyword>
<dbReference type="Gene3D" id="3.40.710.10">
    <property type="entry name" value="DD-peptidase/beta-lactamase superfamily"/>
    <property type="match status" value="1"/>
</dbReference>
<feature type="domain" description="ABC transmembrane type-1" evidence="10">
    <location>
        <begin position="497"/>
        <end position="769"/>
    </location>
</feature>
<feature type="transmembrane region" description="Helical" evidence="8">
    <location>
        <begin position="464"/>
        <end position="485"/>
    </location>
</feature>
<dbReference type="STRING" id="311334.SAMN05421846_1205"/>
<dbReference type="Proteomes" id="UP000198869">
    <property type="component" value="Unassembled WGS sequence"/>
</dbReference>
<evidence type="ECO:0000256" key="8">
    <source>
        <dbReference type="SAM" id="Phobius"/>
    </source>
</evidence>
<dbReference type="SUPFAM" id="SSF56601">
    <property type="entry name" value="beta-lactamase/transpeptidase-like"/>
    <property type="match status" value="1"/>
</dbReference>
<feature type="domain" description="ABC transporter" evidence="9">
    <location>
        <begin position="805"/>
        <end position="1021"/>
    </location>
</feature>
<protein>
    <submittedName>
        <fullName evidence="11">Cyclic peptide transporter</fullName>
    </submittedName>
</protein>
<comment type="subcellular location">
    <subcellularLocation>
        <location evidence="1">Cell membrane</location>
        <topology evidence="1">Multi-pass membrane protein</topology>
    </subcellularLocation>
</comment>
<dbReference type="AlphaFoldDB" id="A0A1G8PGF8"/>
<feature type="transmembrane region" description="Helical" evidence="8">
    <location>
        <begin position="497"/>
        <end position="519"/>
    </location>
</feature>
<dbReference type="PANTHER" id="PTHR46825:SF11">
    <property type="entry name" value="PENICILLIN-BINDING PROTEIN 4"/>
    <property type="match status" value="1"/>
</dbReference>
<dbReference type="GO" id="GO:1904680">
    <property type="term" value="F:peptide transmembrane transporter activity"/>
    <property type="evidence" value="ECO:0007669"/>
    <property type="project" value="InterPro"/>
</dbReference>
<keyword evidence="5" id="KW-0067">ATP-binding</keyword>
<dbReference type="PANTHER" id="PTHR46825">
    <property type="entry name" value="D-ALANYL-D-ALANINE-CARBOXYPEPTIDASE/ENDOPEPTIDASE AMPH"/>
    <property type="match status" value="1"/>
</dbReference>
<feature type="transmembrane region" description="Helical" evidence="8">
    <location>
        <begin position="743"/>
        <end position="768"/>
    </location>
</feature>
<reference evidence="12" key="1">
    <citation type="submission" date="2016-10" db="EMBL/GenBank/DDBJ databases">
        <authorList>
            <person name="Varghese N."/>
            <person name="Submissions S."/>
        </authorList>
    </citation>
    <scope>NUCLEOTIDE SEQUENCE [LARGE SCALE GENOMIC DNA]</scope>
    <source>
        <strain evidence="12">DSM 17071</strain>
    </source>
</reference>
<dbReference type="InterPro" id="IPR015856">
    <property type="entry name" value="ABC_transpr_CbiO/EcfA_su"/>
</dbReference>
<feature type="transmembrane region" description="Helical" evidence="8">
    <location>
        <begin position="709"/>
        <end position="731"/>
    </location>
</feature>
<dbReference type="InterPro" id="IPR050491">
    <property type="entry name" value="AmpC-like"/>
</dbReference>
<dbReference type="SUPFAM" id="SSF52540">
    <property type="entry name" value="P-loop containing nucleoside triphosphate hydrolases"/>
    <property type="match status" value="1"/>
</dbReference>
<dbReference type="Gene3D" id="3.40.50.300">
    <property type="entry name" value="P-loop containing nucleotide triphosphate hydrolases"/>
    <property type="match status" value="1"/>
</dbReference>
<keyword evidence="7 8" id="KW-0472">Membrane</keyword>
<dbReference type="EMBL" id="FNDW01000020">
    <property type="protein sequence ID" value="SDI91559.1"/>
    <property type="molecule type" value="Genomic_DNA"/>
</dbReference>
<dbReference type="InterPro" id="IPR012338">
    <property type="entry name" value="Beta-lactam/transpept-like"/>
</dbReference>
<feature type="transmembrane region" description="Helical" evidence="8">
    <location>
        <begin position="525"/>
        <end position="542"/>
    </location>
</feature>
<proteinExistence type="predicted"/>
<gene>
    <name evidence="11" type="ORF">SAMN05421846_1205</name>
</gene>
<accession>A0A1G8PGF8</accession>
<name>A0A1G8PGF8_9FLAO</name>
<evidence type="ECO:0000313" key="12">
    <source>
        <dbReference type="Proteomes" id="UP000198869"/>
    </source>
</evidence>
<sequence>MMKRFLQQLILVFSLIAVQCFHSQEKNKERVSNFTDEEIKELMKEGDIPGLSLVFIKDGKQVIKNYGYSNIEKQQKVNNNTLFELASCSKAFTGLAVQKFISENNINPNSYVSDYLPWFKVYYKNKPVNITLRQLMHHTSGIPWQTISRIPESSSKDALEKTVKNVVGISLDNAPGKEFEYATINYDILALIIQKKSGISFEDYMKQNIFRPLGLTNTFIGDIPSGNKNMAEGYKIGYFEARPYSAPAFRGNNAAAYVIQNGTDMAKWLQFQLGVAPSNLTYAAKNTQLRDETVAPHGLYSYATGWEVSLSGNGELSHSGLNPNFTSFVSLNPEKKIAVAVLANSNSSYTNVIGDKMMRILSAETLKKEYNPGDGNDKLYSIISFVMGIFVIAALFHLGILIYEIIRKQRRFEKITLSKSRDIIYSVLFISLLGFGIYLLPAAMGGFSWKSAAIWMPVSFNVMIALFGLAMGLSYLAYFASIFFQGNSSFRKKLPKVILVSIFSGLSNMAVVIIITSSIGGTIELKYLAFYYFLTLTTYIVGRKYVQRTLIYFTRDLIYAKRINLIDKILSTTYQKFEKINRGRIYSTLNDDVGTIGNSANIIVGFVTSFITVAGAFLYLASKEFLATILIIVLILSISALYFFISRTAEAYFEKARDTQNIFMDLLNDLSDGFKEISLQYRKKIAFKEDITDTVKDYTNNTTTAHVKFINGFLVGETTFILMLGAIAFGIPKIFPEIENSTLISLIVVLLYLNGPLGAIFSSIPTLMQLKISWERIQSFIKEIPESIDLKKVPVTLDKNIIESVKFDKISFKYDNTDTKEQFAVAGVNFEVNRGEILFIIGGNGSGKTTLAKLILGLYEPISGKVFINNKRVSSSHLSEYFSAVFSPCHLFRKLYSIDLENRSEEVSEYLKILGLDEKVEINDNRFNTISLSGGQRKRLALLQCYLEDSPIYLFDEWAADQDPEYRRFFYRELLPEMKRQGKIIIAITHDDHYFDIADKILKMNMGKVEYVSNDYKVDEVLN</sequence>
<keyword evidence="2" id="KW-0813">Transport</keyword>
<dbReference type="InterPro" id="IPR027417">
    <property type="entry name" value="P-loop_NTPase"/>
</dbReference>
<dbReference type="Pfam" id="PF00005">
    <property type="entry name" value="ABC_tran"/>
    <property type="match status" value="1"/>
</dbReference>
<evidence type="ECO:0000259" key="9">
    <source>
        <dbReference type="PROSITE" id="PS50893"/>
    </source>
</evidence>
<dbReference type="Gene3D" id="1.20.1560.10">
    <property type="entry name" value="ABC transporter type 1, transmembrane domain"/>
    <property type="match status" value="1"/>
</dbReference>
<dbReference type="RefSeq" id="WP_089861609.1">
    <property type="nucleotide sequence ID" value="NZ_FNDW01000020.1"/>
</dbReference>
<dbReference type="CDD" id="cd03225">
    <property type="entry name" value="ABC_cobalt_CbiO_domain1"/>
    <property type="match status" value="1"/>
</dbReference>
<keyword evidence="3 8" id="KW-0812">Transmembrane</keyword>
<dbReference type="InterPro" id="IPR036640">
    <property type="entry name" value="ABC1_TM_sf"/>
</dbReference>
<dbReference type="PROSITE" id="PS00211">
    <property type="entry name" value="ABC_TRANSPORTER_1"/>
    <property type="match status" value="1"/>
</dbReference>
<keyword evidence="6 8" id="KW-1133">Transmembrane helix</keyword>
<dbReference type="GO" id="GO:0015833">
    <property type="term" value="P:peptide transport"/>
    <property type="evidence" value="ECO:0007669"/>
    <property type="project" value="InterPro"/>
</dbReference>
<dbReference type="InterPro" id="IPR003439">
    <property type="entry name" value="ABC_transporter-like_ATP-bd"/>
</dbReference>
<dbReference type="GO" id="GO:0140359">
    <property type="term" value="F:ABC-type transporter activity"/>
    <property type="evidence" value="ECO:0007669"/>
    <property type="project" value="InterPro"/>
</dbReference>
<evidence type="ECO:0000259" key="10">
    <source>
        <dbReference type="PROSITE" id="PS50929"/>
    </source>
</evidence>
<dbReference type="SMART" id="SM00382">
    <property type="entry name" value="AAA"/>
    <property type="match status" value="1"/>
</dbReference>
<feature type="transmembrane region" description="Helical" evidence="8">
    <location>
        <begin position="625"/>
        <end position="645"/>
    </location>
</feature>
<dbReference type="OrthoDB" id="9801987at2"/>
<feature type="transmembrane region" description="Helical" evidence="8">
    <location>
        <begin position="600"/>
        <end position="619"/>
    </location>
</feature>
<evidence type="ECO:0000256" key="4">
    <source>
        <dbReference type="ARBA" id="ARBA00022741"/>
    </source>
</evidence>
<dbReference type="GO" id="GO:0005524">
    <property type="term" value="F:ATP binding"/>
    <property type="evidence" value="ECO:0007669"/>
    <property type="project" value="UniProtKB-KW"/>
</dbReference>
<dbReference type="GO" id="GO:0005886">
    <property type="term" value="C:plasma membrane"/>
    <property type="evidence" value="ECO:0007669"/>
    <property type="project" value="UniProtKB-SubCell"/>
</dbReference>
<evidence type="ECO:0000256" key="5">
    <source>
        <dbReference type="ARBA" id="ARBA00022840"/>
    </source>
</evidence>
<dbReference type="PROSITE" id="PS50893">
    <property type="entry name" value="ABC_TRANSPORTER_2"/>
    <property type="match status" value="1"/>
</dbReference>
<evidence type="ECO:0000256" key="6">
    <source>
        <dbReference type="ARBA" id="ARBA00022989"/>
    </source>
</evidence>
<dbReference type="InterPro" id="IPR003593">
    <property type="entry name" value="AAA+_ATPase"/>
</dbReference>
<dbReference type="GO" id="GO:0016887">
    <property type="term" value="F:ATP hydrolysis activity"/>
    <property type="evidence" value="ECO:0007669"/>
    <property type="project" value="InterPro"/>
</dbReference>
<evidence type="ECO:0000256" key="1">
    <source>
        <dbReference type="ARBA" id="ARBA00004651"/>
    </source>
</evidence>
<dbReference type="InterPro" id="IPR017871">
    <property type="entry name" value="ABC_transporter-like_CS"/>
</dbReference>
<evidence type="ECO:0000256" key="7">
    <source>
        <dbReference type="ARBA" id="ARBA00023136"/>
    </source>
</evidence>
<dbReference type="Pfam" id="PF00144">
    <property type="entry name" value="Beta-lactamase"/>
    <property type="match status" value="1"/>
</dbReference>
<feature type="transmembrane region" description="Helical" evidence="8">
    <location>
        <begin position="423"/>
        <end position="444"/>
    </location>
</feature>
<dbReference type="InterPro" id="IPR001466">
    <property type="entry name" value="Beta-lactam-related"/>
</dbReference>
<dbReference type="PROSITE" id="PS50929">
    <property type="entry name" value="ABC_TM1F"/>
    <property type="match status" value="1"/>
</dbReference>
<dbReference type="SUPFAM" id="SSF90123">
    <property type="entry name" value="ABC transporter transmembrane region"/>
    <property type="match status" value="1"/>
</dbReference>
<keyword evidence="4" id="KW-0547">Nucleotide-binding</keyword>
<evidence type="ECO:0000256" key="3">
    <source>
        <dbReference type="ARBA" id="ARBA00022692"/>
    </source>
</evidence>
<organism evidence="11 12">
    <name type="scientific">Chryseobacterium taeanense</name>
    <dbReference type="NCBI Taxonomy" id="311334"/>
    <lineage>
        <taxon>Bacteria</taxon>
        <taxon>Pseudomonadati</taxon>
        <taxon>Bacteroidota</taxon>
        <taxon>Flavobacteriia</taxon>
        <taxon>Flavobacteriales</taxon>
        <taxon>Weeksellaceae</taxon>
        <taxon>Chryseobacterium group</taxon>
        <taxon>Chryseobacterium</taxon>
    </lineage>
</organism>
<dbReference type="InterPro" id="IPR005898">
    <property type="entry name" value="Cyc_pep_transpt_SyrD/YojI"/>
</dbReference>